<evidence type="ECO:0000313" key="1">
    <source>
        <dbReference type="EMBL" id="KAI9455036.1"/>
    </source>
</evidence>
<sequence length="565" mass="60489">MSFAHTSGGVNPGTQKWGRVLIAGGTDWPKLGRKERGGKTEDYGHPDLLEPHILRSLSNVKAISVHTSCAGCHTIVLDIDGTAWLFGRNQPTALGVPGVDAISENAPRALRATDLGAPPGTKFVNAACGRSHSVLIGSNGRVWTAGLNSLGQCGHTPCPDISTFKLVNGPLHPQTGEQEHVIAAAAGITFTLFLTVRGKIYASGSGEKGQLGNGRTGEHIATGNRTAFDIESEPIPIKGLDDKKIVQIACGQQHSIALDEDGIVWVWGYNGYCRLGLGNQKDVLTPQIVPQFAGPNKQFLGAKVAAGPTNSVVIDQQGIYYIAGKWKNTGDGSAGQPCSTFRLMQDIMGCKMKHACSGGVTHFALAPDEDDEGIMTIAWGQNAANGELGLGPEEPKSATKPTRNQPLIGIDVFDVTAGQNTTFFLVTPNEKYSELPRHPVELDTPDECMICRLDHGDPLACDKCDKPYHHTCLTPPLAATPDGEWFCPECIRHPGAPVGDVAVAPSAPPAPARSKKAPRYQVPEYDSMDEEDDDEGDDYEDEDEDEDIGRKRKAPAKRTVSKRKK</sequence>
<reference evidence="1" key="1">
    <citation type="submission" date="2021-03" db="EMBL/GenBank/DDBJ databases">
        <title>Evolutionary priming and transition to the ectomycorrhizal habit in an iconic lineage of mushroom-forming fungi: is preadaptation a requirement?</title>
        <authorList>
            <consortium name="DOE Joint Genome Institute"/>
            <person name="Looney B.P."/>
            <person name="Miyauchi S."/>
            <person name="Morin E."/>
            <person name="Drula E."/>
            <person name="Courty P.E."/>
            <person name="Chicoki N."/>
            <person name="Fauchery L."/>
            <person name="Kohler A."/>
            <person name="Kuo A."/>
            <person name="LaButti K."/>
            <person name="Pangilinan J."/>
            <person name="Lipzen A."/>
            <person name="Riley R."/>
            <person name="Andreopoulos W."/>
            <person name="He G."/>
            <person name="Johnson J."/>
            <person name="Barry K.W."/>
            <person name="Grigoriev I.V."/>
            <person name="Nagy L."/>
            <person name="Hibbett D."/>
            <person name="Henrissat B."/>
            <person name="Matheny P.B."/>
            <person name="Labbe J."/>
            <person name="Martin A.F."/>
        </authorList>
    </citation>
    <scope>NUCLEOTIDE SEQUENCE</scope>
    <source>
        <strain evidence="1">BPL698</strain>
    </source>
</reference>
<accession>A0ACC0U185</accession>
<gene>
    <name evidence="1" type="ORF">F5148DRAFT_1227246</name>
</gene>
<comment type="caution">
    <text evidence="1">The sequence shown here is derived from an EMBL/GenBank/DDBJ whole genome shotgun (WGS) entry which is preliminary data.</text>
</comment>
<proteinExistence type="predicted"/>
<evidence type="ECO:0000313" key="2">
    <source>
        <dbReference type="Proteomes" id="UP001207468"/>
    </source>
</evidence>
<protein>
    <submittedName>
        <fullName evidence="1">RCC1/BLIP-II</fullName>
    </submittedName>
</protein>
<dbReference type="Proteomes" id="UP001207468">
    <property type="component" value="Unassembled WGS sequence"/>
</dbReference>
<keyword evidence="2" id="KW-1185">Reference proteome</keyword>
<organism evidence="1 2">
    <name type="scientific">Russula earlei</name>
    <dbReference type="NCBI Taxonomy" id="71964"/>
    <lineage>
        <taxon>Eukaryota</taxon>
        <taxon>Fungi</taxon>
        <taxon>Dikarya</taxon>
        <taxon>Basidiomycota</taxon>
        <taxon>Agaricomycotina</taxon>
        <taxon>Agaricomycetes</taxon>
        <taxon>Russulales</taxon>
        <taxon>Russulaceae</taxon>
        <taxon>Russula</taxon>
    </lineage>
</organism>
<dbReference type="EMBL" id="JAGFNK010000260">
    <property type="protein sequence ID" value="KAI9455036.1"/>
    <property type="molecule type" value="Genomic_DNA"/>
</dbReference>
<name>A0ACC0U185_9AGAM</name>